<reference evidence="1" key="1">
    <citation type="submission" date="2024-03" db="EMBL/GenBank/DDBJ databases">
        <title>Novel Streptomyces species of biotechnological and ecological value are a feature of Machair soil.</title>
        <authorList>
            <person name="Prole J.R."/>
            <person name="Goodfellow M."/>
            <person name="Allenby N."/>
            <person name="Ward A.C."/>
        </authorList>
    </citation>
    <scope>NUCLEOTIDE SEQUENCE</scope>
    <source>
        <strain evidence="1">MS1.AVA.4</strain>
    </source>
</reference>
<protein>
    <submittedName>
        <fullName evidence="1">Alpha/beta hydrolase</fullName>
    </submittedName>
</protein>
<comment type="caution">
    <text evidence="1">The sequence shown here is derived from an EMBL/GenBank/DDBJ whole genome shotgun (WGS) entry which is preliminary data.</text>
</comment>
<gene>
    <name evidence="1" type="ORF">WKI58_33345</name>
</gene>
<dbReference type="EMBL" id="JBBKAI010000002">
    <property type="protein sequence ID" value="MEJ8661335.1"/>
    <property type="molecule type" value="Genomic_DNA"/>
</dbReference>
<keyword evidence="2" id="KW-1185">Reference proteome</keyword>
<proteinExistence type="predicted"/>
<keyword evidence="1" id="KW-0378">Hydrolase</keyword>
<evidence type="ECO:0000313" key="2">
    <source>
        <dbReference type="Proteomes" id="UP001375539"/>
    </source>
</evidence>
<organism evidence="1 2">
    <name type="scientific">Streptomyces pratisoli</name>
    <dbReference type="NCBI Taxonomy" id="3139917"/>
    <lineage>
        <taxon>Bacteria</taxon>
        <taxon>Bacillati</taxon>
        <taxon>Actinomycetota</taxon>
        <taxon>Actinomycetes</taxon>
        <taxon>Kitasatosporales</taxon>
        <taxon>Streptomycetaceae</taxon>
        <taxon>Streptomyces</taxon>
    </lineage>
</organism>
<evidence type="ECO:0000313" key="1">
    <source>
        <dbReference type="EMBL" id="MEJ8661335.1"/>
    </source>
</evidence>
<sequence length="242" mass="25892">MQLHTHTWGAGDRVALLIHGIMADHRTWRKVGPALADRGYRVLAVDLRGHGRSGRAASYTARDHADDLAETLPTGADLAVGHSLGGLTLSLAVERLAPRRAVYSDPAWHLGTPDNGFDPAQFAEFRSLATRERIEQLNPRWEREDVDIELATLAVWDEASAFGLAGSAGSAGSAESAGTDLLPAKPVVPSLVQRADGSSLVSAEQARILTSRGFEVRTVTGAGHTIHRDDFGAFMASLEGWV</sequence>
<name>A0ACC6QSR4_9ACTN</name>
<accession>A0ACC6QSR4</accession>
<dbReference type="Proteomes" id="UP001375539">
    <property type="component" value="Unassembled WGS sequence"/>
</dbReference>